<dbReference type="GO" id="GO:0016020">
    <property type="term" value="C:membrane"/>
    <property type="evidence" value="ECO:0007669"/>
    <property type="project" value="UniProtKB-SubCell"/>
</dbReference>
<evidence type="ECO:0000256" key="1">
    <source>
        <dbReference type="ARBA" id="ARBA00000085"/>
    </source>
</evidence>
<dbReference type="Gene3D" id="3.30.450.20">
    <property type="entry name" value="PAS domain"/>
    <property type="match status" value="1"/>
</dbReference>
<evidence type="ECO:0000256" key="7">
    <source>
        <dbReference type="ARBA" id="ARBA00023136"/>
    </source>
</evidence>
<evidence type="ECO:0000313" key="15">
    <source>
        <dbReference type="Proteomes" id="UP000249165"/>
    </source>
</evidence>
<dbReference type="InterPro" id="IPR036097">
    <property type="entry name" value="HisK_dim/P_sf"/>
</dbReference>
<dbReference type="InterPro" id="IPR036890">
    <property type="entry name" value="HATPase_C_sf"/>
</dbReference>
<keyword evidence="15" id="KW-1185">Reference proteome</keyword>
<dbReference type="InterPro" id="IPR003594">
    <property type="entry name" value="HATPase_dom"/>
</dbReference>
<feature type="domain" description="PAC" evidence="12">
    <location>
        <begin position="468"/>
        <end position="518"/>
    </location>
</feature>
<dbReference type="PROSITE" id="PS50113">
    <property type="entry name" value="PAC"/>
    <property type="match status" value="1"/>
</dbReference>
<feature type="transmembrane region" description="Helical" evidence="9">
    <location>
        <begin position="317"/>
        <end position="335"/>
    </location>
</feature>
<dbReference type="InterPro" id="IPR003661">
    <property type="entry name" value="HisK_dim/P_dom"/>
</dbReference>
<organism evidence="14 15">
    <name type="scientific">Salipiger aestuarii</name>
    <dbReference type="NCBI Taxonomy" id="568098"/>
    <lineage>
        <taxon>Bacteria</taxon>
        <taxon>Pseudomonadati</taxon>
        <taxon>Pseudomonadota</taxon>
        <taxon>Alphaproteobacteria</taxon>
        <taxon>Rhodobacterales</taxon>
        <taxon>Roseobacteraceae</taxon>
        <taxon>Salipiger</taxon>
    </lineage>
</organism>
<evidence type="ECO:0000259" key="12">
    <source>
        <dbReference type="PROSITE" id="PS50113"/>
    </source>
</evidence>
<dbReference type="EMBL" id="QLMG01000070">
    <property type="protein sequence ID" value="RAK09436.1"/>
    <property type="molecule type" value="Genomic_DNA"/>
</dbReference>
<dbReference type="AlphaFoldDB" id="A0A327XNC5"/>
<dbReference type="InterPro" id="IPR000700">
    <property type="entry name" value="PAS-assoc_C"/>
</dbReference>
<dbReference type="EC" id="2.7.13.3" evidence="3"/>
<dbReference type="PROSITE" id="PS50885">
    <property type="entry name" value="HAMP"/>
    <property type="match status" value="1"/>
</dbReference>
<dbReference type="CDD" id="cd00130">
    <property type="entry name" value="PAS"/>
    <property type="match status" value="1"/>
</dbReference>
<comment type="caution">
    <text evidence="14">The sequence shown here is derived from an EMBL/GenBank/DDBJ whole genome shotgun (WGS) entry which is preliminary data.</text>
</comment>
<dbReference type="GO" id="GO:0000156">
    <property type="term" value="F:phosphorelay response regulator activity"/>
    <property type="evidence" value="ECO:0007669"/>
    <property type="project" value="TreeGrafter"/>
</dbReference>
<dbReference type="SUPFAM" id="SSF55874">
    <property type="entry name" value="ATPase domain of HSP90 chaperone/DNA topoisomerase II/histidine kinase"/>
    <property type="match status" value="1"/>
</dbReference>
<sequence length="765" mass="84463">MKNLQLKRTGSLLRRLRVLMALCLAISVLGLGVKSYFLSLTEQRARDLLERSTPVIEAARSVPELVQDFRRTSSLIEKADSETDLIALQAHVDVLKKSAKARFDLEVDDLLAALGRILALQTRIVRERDEIGQRIARETMRLDSLVWALETEQAQLALELSQITGQRDAMPRMQATLATLAGVARMTSGIGALRATTHDMGMRLAGESFHLKPIFLRETDVIATHLGRMPASETRRVLAAEFLAHKRAMVGAEGVFNLFHALEALNAEKLGASERANALLQKLVVETEGLTGAAVADFRALAARNRVTTRSTRQIDLLVTSLAWVGGVAIFWMLIERNLFARIEQLVGSARILADGAFEHPVRKLASDEVGELEQAVERFRITSLALSSTHAKLTSLLENAPSGIITADQHGFIESANVVMEQMFRLDTNDLIGLHLNTLLPSIIEGGDVLVAPALADADDAGPRPPGHFDVKGHRKTGESFEMEVSLSQIDADGGTSLVGIFRDVSERKAAEAELQTAYAALEKQREELERSNHDLDNFAHGASHDLKAPLRAIRNISGWIEDDFEGTIDAETANNFKMMRSRIQRMERLLDDLLDYSRIGRVEGTSDVVSGAALVHEVVGLCDVPEGFEIETSDKMKELDVEMMPLKNILLNLVSNAIKHHDRGAGRIRISTEYDDGQQVFEVADDGPGIRPEFHQRVLRMFETLQPRDRVEGSGMGLAMVKRQVELRGGRIEIRSGEGRGTAFRFTLPSVTTPEPQRIEVFG</sequence>
<dbReference type="GO" id="GO:0000155">
    <property type="term" value="F:phosphorelay sensor kinase activity"/>
    <property type="evidence" value="ECO:0007669"/>
    <property type="project" value="InterPro"/>
</dbReference>
<dbReference type="Pfam" id="PF00512">
    <property type="entry name" value="HisKA"/>
    <property type="match status" value="1"/>
</dbReference>
<dbReference type="Pfam" id="PF02518">
    <property type="entry name" value="HATPase_c"/>
    <property type="match status" value="1"/>
</dbReference>
<keyword evidence="9" id="KW-0812">Transmembrane</keyword>
<feature type="domain" description="HAMP" evidence="13">
    <location>
        <begin position="337"/>
        <end position="389"/>
    </location>
</feature>
<dbReference type="NCBIfam" id="TIGR00229">
    <property type="entry name" value="sensory_box"/>
    <property type="match status" value="1"/>
</dbReference>
<dbReference type="InterPro" id="IPR000014">
    <property type="entry name" value="PAS"/>
</dbReference>
<keyword evidence="6" id="KW-0418">Kinase</keyword>
<proteinExistence type="predicted"/>
<protein>
    <recommendedName>
        <fullName evidence="3">histidine kinase</fullName>
        <ecNumber evidence="3">2.7.13.3</ecNumber>
    </recommendedName>
</protein>
<dbReference type="PANTHER" id="PTHR42878">
    <property type="entry name" value="TWO-COMPONENT HISTIDINE KINASE"/>
    <property type="match status" value="1"/>
</dbReference>
<dbReference type="SMART" id="SM00388">
    <property type="entry name" value="HisKA"/>
    <property type="match status" value="1"/>
</dbReference>
<evidence type="ECO:0000256" key="2">
    <source>
        <dbReference type="ARBA" id="ARBA00004370"/>
    </source>
</evidence>
<dbReference type="Gene3D" id="3.30.565.10">
    <property type="entry name" value="Histidine kinase-like ATPase, C-terminal domain"/>
    <property type="match status" value="1"/>
</dbReference>
<feature type="coiled-coil region" evidence="8">
    <location>
        <begin position="509"/>
        <end position="540"/>
    </location>
</feature>
<evidence type="ECO:0000313" key="14">
    <source>
        <dbReference type="EMBL" id="RAK09436.1"/>
    </source>
</evidence>
<evidence type="ECO:0000256" key="5">
    <source>
        <dbReference type="ARBA" id="ARBA00022679"/>
    </source>
</evidence>
<keyword evidence="4" id="KW-0597">Phosphoprotein</keyword>
<accession>A0A327XNC5</accession>
<dbReference type="Gene3D" id="6.10.340.10">
    <property type="match status" value="1"/>
</dbReference>
<dbReference type="SUPFAM" id="SSF47384">
    <property type="entry name" value="Homodimeric domain of signal transducing histidine kinase"/>
    <property type="match status" value="1"/>
</dbReference>
<dbReference type="GO" id="GO:0007234">
    <property type="term" value="P:osmosensory signaling via phosphorelay pathway"/>
    <property type="evidence" value="ECO:0007669"/>
    <property type="project" value="TreeGrafter"/>
</dbReference>
<dbReference type="InterPro" id="IPR050351">
    <property type="entry name" value="BphY/WalK/GraS-like"/>
</dbReference>
<dbReference type="PANTHER" id="PTHR42878:SF15">
    <property type="entry name" value="BACTERIOPHYTOCHROME"/>
    <property type="match status" value="1"/>
</dbReference>
<dbReference type="PRINTS" id="PR00344">
    <property type="entry name" value="BCTRLSENSOR"/>
</dbReference>
<dbReference type="Gene3D" id="1.10.287.130">
    <property type="match status" value="1"/>
</dbReference>
<evidence type="ECO:0000259" key="13">
    <source>
        <dbReference type="PROSITE" id="PS50885"/>
    </source>
</evidence>
<dbReference type="SUPFAM" id="SSF55785">
    <property type="entry name" value="PYP-like sensor domain (PAS domain)"/>
    <property type="match status" value="1"/>
</dbReference>
<dbReference type="Pfam" id="PF13426">
    <property type="entry name" value="PAS_9"/>
    <property type="match status" value="1"/>
</dbReference>
<dbReference type="InterPro" id="IPR005467">
    <property type="entry name" value="His_kinase_dom"/>
</dbReference>
<dbReference type="GO" id="GO:0030295">
    <property type="term" value="F:protein kinase activator activity"/>
    <property type="evidence" value="ECO:0007669"/>
    <property type="project" value="TreeGrafter"/>
</dbReference>
<keyword evidence="5" id="KW-0808">Transferase</keyword>
<evidence type="ECO:0000259" key="10">
    <source>
        <dbReference type="PROSITE" id="PS50109"/>
    </source>
</evidence>
<dbReference type="Proteomes" id="UP000249165">
    <property type="component" value="Unassembled WGS sequence"/>
</dbReference>
<dbReference type="PROSITE" id="PS50112">
    <property type="entry name" value="PAS"/>
    <property type="match status" value="1"/>
</dbReference>
<comment type="catalytic activity">
    <reaction evidence="1">
        <text>ATP + protein L-histidine = ADP + protein N-phospho-L-histidine.</text>
        <dbReference type="EC" id="2.7.13.3"/>
    </reaction>
</comment>
<evidence type="ECO:0000259" key="11">
    <source>
        <dbReference type="PROSITE" id="PS50112"/>
    </source>
</evidence>
<keyword evidence="8" id="KW-0175">Coiled coil</keyword>
<evidence type="ECO:0000256" key="4">
    <source>
        <dbReference type="ARBA" id="ARBA00022553"/>
    </source>
</evidence>
<evidence type="ECO:0000256" key="3">
    <source>
        <dbReference type="ARBA" id="ARBA00012438"/>
    </source>
</evidence>
<dbReference type="SMART" id="SM00387">
    <property type="entry name" value="HATPase_c"/>
    <property type="match status" value="1"/>
</dbReference>
<evidence type="ECO:0000256" key="6">
    <source>
        <dbReference type="ARBA" id="ARBA00022777"/>
    </source>
</evidence>
<evidence type="ECO:0000256" key="9">
    <source>
        <dbReference type="SAM" id="Phobius"/>
    </source>
</evidence>
<comment type="subcellular location">
    <subcellularLocation>
        <location evidence="2">Membrane</location>
    </subcellularLocation>
</comment>
<reference evidence="14 15" key="1">
    <citation type="submission" date="2018-06" db="EMBL/GenBank/DDBJ databases">
        <title>Genomic Encyclopedia of Archaeal and Bacterial Type Strains, Phase II (KMG-II): from individual species to whole genera.</title>
        <authorList>
            <person name="Goeker M."/>
        </authorList>
    </citation>
    <scope>NUCLEOTIDE SEQUENCE [LARGE SCALE GENOMIC DNA]</scope>
    <source>
        <strain evidence="14 15">DSM 22011</strain>
    </source>
</reference>
<name>A0A327XNC5_9RHOB</name>
<dbReference type="InterPro" id="IPR004358">
    <property type="entry name" value="Sig_transdc_His_kin-like_C"/>
</dbReference>
<dbReference type="PROSITE" id="PS50109">
    <property type="entry name" value="HIS_KIN"/>
    <property type="match status" value="1"/>
</dbReference>
<feature type="domain" description="PAS" evidence="11">
    <location>
        <begin position="390"/>
        <end position="434"/>
    </location>
</feature>
<dbReference type="InterPro" id="IPR035965">
    <property type="entry name" value="PAS-like_dom_sf"/>
</dbReference>
<keyword evidence="9" id="KW-1133">Transmembrane helix</keyword>
<dbReference type="InterPro" id="IPR003660">
    <property type="entry name" value="HAMP_dom"/>
</dbReference>
<evidence type="ECO:0000256" key="8">
    <source>
        <dbReference type="SAM" id="Coils"/>
    </source>
</evidence>
<dbReference type="CDD" id="cd00082">
    <property type="entry name" value="HisKA"/>
    <property type="match status" value="1"/>
</dbReference>
<feature type="domain" description="Histidine kinase" evidence="10">
    <location>
        <begin position="543"/>
        <end position="754"/>
    </location>
</feature>
<gene>
    <name evidence="14" type="ORF">ATI53_107014</name>
</gene>
<keyword evidence="7 9" id="KW-0472">Membrane</keyword>